<evidence type="ECO:0000313" key="8">
    <source>
        <dbReference type="Proteomes" id="UP000247702"/>
    </source>
</evidence>
<dbReference type="InterPro" id="IPR002129">
    <property type="entry name" value="PyrdxlP-dep_de-COase"/>
</dbReference>
<dbReference type="AlphaFoldDB" id="A0A2Z6QH53"/>
<evidence type="ECO:0000256" key="5">
    <source>
        <dbReference type="SAM" id="MobiDB-lite"/>
    </source>
</evidence>
<dbReference type="GO" id="GO:0019752">
    <property type="term" value="P:carboxylic acid metabolic process"/>
    <property type="evidence" value="ECO:0007669"/>
    <property type="project" value="InterPro"/>
</dbReference>
<evidence type="ECO:0000256" key="3">
    <source>
        <dbReference type="ARBA" id="ARBA00023239"/>
    </source>
</evidence>
<dbReference type="EMBL" id="BEXD01000089">
    <property type="protein sequence ID" value="GBB84131.1"/>
    <property type="molecule type" value="Genomic_DNA"/>
</dbReference>
<dbReference type="SUPFAM" id="SSF53383">
    <property type="entry name" value="PLP-dependent transferases"/>
    <property type="match status" value="1"/>
</dbReference>
<proteinExistence type="predicted"/>
<dbReference type="Pfam" id="PF00282">
    <property type="entry name" value="Pyridoxal_deC"/>
    <property type="match status" value="1"/>
</dbReference>
<evidence type="ECO:0000256" key="1">
    <source>
        <dbReference type="ARBA" id="ARBA00001933"/>
    </source>
</evidence>
<dbReference type="STRING" id="94130.A0A2Z6QH53"/>
<dbReference type="InterPro" id="IPR015421">
    <property type="entry name" value="PyrdxlP-dep_Trfase_major"/>
</dbReference>
<comment type="caution">
    <text evidence="7">The sequence shown here is derived from an EMBL/GenBank/DDBJ whole genome shotgun (WGS) entry which is preliminary data.</text>
</comment>
<accession>A0A2Z6QH53</accession>
<feature type="region of interest" description="Disordered" evidence="5">
    <location>
        <begin position="1056"/>
        <end position="1103"/>
    </location>
</feature>
<name>A0A2Z6QH53_9GLOM</name>
<dbReference type="GO" id="GO:0016830">
    <property type="term" value="F:carbon-carbon lyase activity"/>
    <property type="evidence" value="ECO:0007669"/>
    <property type="project" value="InterPro"/>
</dbReference>
<gene>
    <name evidence="7" type="ORF">RclHR1_10780001</name>
</gene>
<dbReference type="InterPro" id="IPR049373">
    <property type="entry name" value="TyrDC_C"/>
</dbReference>
<dbReference type="Proteomes" id="UP000247702">
    <property type="component" value="Unassembled WGS sequence"/>
</dbReference>
<feature type="compositionally biased region" description="Basic and acidic residues" evidence="5">
    <location>
        <begin position="137"/>
        <end position="150"/>
    </location>
</feature>
<dbReference type="Gene3D" id="3.40.640.10">
    <property type="entry name" value="Type I PLP-dependent aspartate aminotransferase-like (Major domain)"/>
    <property type="match status" value="1"/>
</dbReference>
<organism evidence="7 8">
    <name type="scientific">Rhizophagus clarus</name>
    <dbReference type="NCBI Taxonomy" id="94130"/>
    <lineage>
        <taxon>Eukaryota</taxon>
        <taxon>Fungi</taxon>
        <taxon>Fungi incertae sedis</taxon>
        <taxon>Mucoromycota</taxon>
        <taxon>Glomeromycotina</taxon>
        <taxon>Glomeromycetes</taxon>
        <taxon>Glomerales</taxon>
        <taxon>Glomeraceae</taxon>
        <taxon>Rhizophagus</taxon>
    </lineage>
</organism>
<feature type="compositionally biased region" description="Low complexity" evidence="5">
    <location>
        <begin position="1056"/>
        <end position="1092"/>
    </location>
</feature>
<dbReference type="PANTHER" id="PTHR42735:SF4">
    <property type="entry name" value="PYRIDOXAL PHOSPHATE-DEPENDENT DECARBOXYLASE FAMILY PROTEIN"/>
    <property type="match status" value="1"/>
</dbReference>
<dbReference type="PANTHER" id="PTHR42735">
    <property type="match status" value="1"/>
</dbReference>
<comment type="cofactor">
    <cofactor evidence="1 4">
        <name>pyridoxal 5'-phosphate</name>
        <dbReference type="ChEBI" id="CHEBI:597326"/>
    </cofactor>
</comment>
<dbReference type="Pfam" id="PF21391">
    <property type="entry name" value="tyr_de_CO2_C"/>
    <property type="match status" value="1"/>
</dbReference>
<keyword evidence="8" id="KW-1185">Reference proteome</keyword>
<evidence type="ECO:0000259" key="6">
    <source>
        <dbReference type="Pfam" id="PF21391"/>
    </source>
</evidence>
<dbReference type="GO" id="GO:0030170">
    <property type="term" value="F:pyridoxal phosphate binding"/>
    <property type="evidence" value="ECO:0007669"/>
    <property type="project" value="InterPro"/>
</dbReference>
<feature type="domain" description="L-tyrosine decarboxylase C-terminal" evidence="6">
    <location>
        <begin position="618"/>
        <end position="712"/>
    </location>
</feature>
<sequence length="1103" mass="126492">MSDPFGPENNVIASWFYGPHAENYTWIRKFYKDIIDQQKDARQGYFPNDPQFITDQMKKSDEYVNNMKYLEEQLKLLSEKLAQKTTPFWSPRYMGHMSMEPTLPTIESSPLTTWLEIFTGKQLCEMLGFNVQWDPRENENRGRNLKKNEDENGTGNFEKNEDVEKMPRILPIQGWGHITCDARNLKFYPLSLRLAIDNGSLSFIGPSFKVKLANSKVKLLKDCSTWELLNLKPKTILDIPDRLSREYGISPEFMQNALSDFTIQTVGKEFLENEFGIENPILYFASTTMHYSWPKGCAITGIGSKNLRPVPVDNDARMNILELEKFLQQCVKDKQAIYAVVAIMGSTEHGACDPLHDIIELREKYESQHGLSFVIHADAAWGGYFRSMLVKPPTGSKFKSRLKGHEEDRDSFVPTLALKSDIAKHLKSLEHCDSVTVDPHKSGYVPYPAGSICYRDRHMRYLNTWKSPVIVRPKEEESIGIYGVEGSKSAAAAVATWLSHDIIGLHQKGYGLLLGQATFSSIKLYCHWATMSTNDDDFIVTPFNMLPTEKCLPPNLEEIEKQKQLIRSLIVEKYNHEIVESNQAKKLIKELGSDLMINTFACNFKLKVKENGKEVLKVNEDINEANYLNRRLYEEFSLTSSEDTNKNKFLILTSTQFKQENYGDCLKNFKNRLGLKGNQDLYVLINVVMSPWATEFKFLSELTDKFKSKLQDFVKLSAIRNTVEPDKHAFVIQGTDKLYFTHLTMFQMENHRQQVIFTADLPQKVKEDYEKARKKDPSHVYFLGNKNKMTLEDIACDGHSFEGVIYKGFDSNEEPILFIENFEVTNVKVLKKRHLATVFQDANYPKDRMPFYIYGTNQQLHIDHILLKNPSIQLSADCVELKLTHGNLTQSQREKGVIVHITDYYEYAMQPFPEIKRHGSSFFFQGGREFNVKLYEDPVSDPNKSGPGLDDVNIDDPFAKGTIRLPRKDEGCLFIDSYSINKDPTAIYEVKDGKIKDRPLDEPFNKYYYDLFEKETEAHWYENTTEENMIEESTIEGNMTEGNTTEGNTTEEITTEGNMTEGNMTEGNTTEGNMTEGNTTEEITTEGNMTEGDMTGIKGEPKL</sequence>
<evidence type="ECO:0000256" key="2">
    <source>
        <dbReference type="ARBA" id="ARBA00022898"/>
    </source>
</evidence>
<protein>
    <recommendedName>
        <fullName evidence="6">L-tyrosine decarboxylase C-terminal domain-containing protein</fullName>
    </recommendedName>
</protein>
<dbReference type="InterPro" id="IPR015424">
    <property type="entry name" value="PyrdxlP-dep_Trfase"/>
</dbReference>
<evidence type="ECO:0000256" key="4">
    <source>
        <dbReference type="PIRSR" id="PIRSR602129-50"/>
    </source>
</evidence>
<reference evidence="7 8" key="1">
    <citation type="submission" date="2017-11" db="EMBL/GenBank/DDBJ databases">
        <title>The genome of Rhizophagus clarus HR1 reveals common genetic basis of auxotrophy among arbuscular mycorrhizal fungi.</title>
        <authorList>
            <person name="Kobayashi Y."/>
        </authorList>
    </citation>
    <scope>NUCLEOTIDE SEQUENCE [LARGE SCALE GENOMIC DNA]</scope>
    <source>
        <strain evidence="7 8">HR1</strain>
    </source>
</reference>
<evidence type="ECO:0000313" key="7">
    <source>
        <dbReference type="EMBL" id="GBB84131.1"/>
    </source>
</evidence>
<keyword evidence="3" id="KW-0456">Lyase</keyword>
<feature type="region of interest" description="Disordered" evidence="5">
    <location>
        <begin position="137"/>
        <end position="159"/>
    </location>
</feature>
<keyword evidence="2 4" id="KW-0663">Pyridoxal phosphate</keyword>
<feature type="modified residue" description="N6-(pyridoxal phosphate)lysine" evidence="4">
    <location>
        <position position="441"/>
    </location>
</feature>
<dbReference type="InterPro" id="IPR050477">
    <property type="entry name" value="GrpII_AminoAcid_Decarb"/>
</dbReference>